<accession>W1PA07</accession>
<proteinExistence type="predicted"/>
<dbReference type="PANTHER" id="PTHR31182">
    <property type="entry name" value="C2 NT-TYPE DOMAIN-CONTAINING PROTEIN"/>
    <property type="match status" value="1"/>
</dbReference>
<name>W1PA07_AMBTC</name>
<dbReference type="AlphaFoldDB" id="W1PA07"/>
<evidence type="ECO:0000313" key="1">
    <source>
        <dbReference type="EMBL" id="ERN06717.1"/>
    </source>
</evidence>
<dbReference type="EMBL" id="KI393882">
    <property type="protein sequence ID" value="ERN06717.1"/>
    <property type="molecule type" value="Genomic_DNA"/>
</dbReference>
<dbReference type="PANTHER" id="PTHR31182:SF15">
    <property type="entry name" value="F26K24.5 PROTEIN"/>
    <property type="match status" value="1"/>
</dbReference>
<protein>
    <submittedName>
        <fullName evidence="1">Uncharacterized protein</fullName>
    </submittedName>
</protein>
<keyword evidence="2" id="KW-1185">Reference proteome</keyword>
<reference evidence="2" key="1">
    <citation type="journal article" date="2013" name="Science">
        <title>The Amborella genome and the evolution of flowering plants.</title>
        <authorList>
            <consortium name="Amborella Genome Project"/>
        </authorList>
    </citation>
    <scope>NUCLEOTIDE SEQUENCE [LARGE SCALE GENOMIC DNA]</scope>
</reference>
<organism evidence="1 2">
    <name type="scientific">Amborella trichopoda</name>
    <dbReference type="NCBI Taxonomy" id="13333"/>
    <lineage>
        <taxon>Eukaryota</taxon>
        <taxon>Viridiplantae</taxon>
        <taxon>Streptophyta</taxon>
        <taxon>Embryophyta</taxon>
        <taxon>Tracheophyta</taxon>
        <taxon>Spermatophyta</taxon>
        <taxon>Magnoliopsida</taxon>
        <taxon>Amborellales</taxon>
        <taxon>Amborellaceae</taxon>
        <taxon>Amborella</taxon>
    </lineage>
</organism>
<dbReference type="Proteomes" id="UP000017836">
    <property type="component" value="Unassembled WGS sequence"/>
</dbReference>
<dbReference type="HOGENOM" id="CLU_2088118_0_0_1"/>
<dbReference type="Gramene" id="ERN06717">
    <property type="protein sequence ID" value="ERN06717"/>
    <property type="gene ID" value="AMTR_s00269p00001410"/>
</dbReference>
<evidence type="ECO:0000313" key="2">
    <source>
        <dbReference type="Proteomes" id="UP000017836"/>
    </source>
</evidence>
<sequence length="117" mass="13682">MVKAEDEAAVNPSSISEFGDDNFVVGRWEEEELMSQERHMNLMPIYRLRVHQLKEQARHGESTCTAFVIVIADWLPANPNSMPTKSQFDNLTREDSREWRNFCQMRPTENTSLTIYM</sequence>
<gene>
    <name evidence="1" type="ORF">AMTR_s00269p00001410</name>
</gene>